<sequence length="227" mass="25257">MQSILDKAFNTDMAARYDSSRAHMQPLKDALHWQMQALFASLPEDAHLLCVGAGTGEELLYLARAFPGWHFTLVDPAAAMLARCQQKAQQQGIAQRCTFFSGYLHDMPDTTPFDAATSILVSHFILAAAERLAYYQHIARRLKPGAIMINADLCWDLQADSFKDICLQWQALHQQAGLHTDTSYLGKQVAVASPQQMQALLTAAGFANCIPFYQAMLICGWYSRKSP</sequence>
<keyword evidence="3" id="KW-0489">Methyltransferase</keyword>
<evidence type="ECO:0000259" key="2">
    <source>
        <dbReference type="Pfam" id="PF13649"/>
    </source>
</evidence>
<dbReference type="CDD" id="cd02440">
    <property type="entry name" value="AdoMet_MTases"/>
    <property type="match status" value="1"/>
</dbReference>
<evidence type="ECO:0000256" key="1">
    <source>
        <dbReference type="ARBA" id="ARBA00022679"/>
    </source>
</evidence>
<evidence type="ECO:0000313" key="3">
    <source>
        <dbReference type="EMBL" id="GAA0354972.1"/>
    </source>
</evidence>
<protein>
    <submittedName>
        <fullName evidence="3">Class I SAM-dependent methyltransferase</fullName>
    </submittedName>
</protein>
<dbReference type="RefSeq" id="WP_343844484.1">
    <property type="nucleotide sequence ID" value="NZ_BAAAEI010000010.1"/>
</dbReference>
<proteinExistence type="predicted"/>
<dbReference type="SUPFAM" id="SSF53335">
    <property type="entry name" value="S-adenosyl-L-methionine-dependent methyltransferases"/>
    <property type="match status" value="1"/>
</dbReference>
<dbReference type="Proteomes" id="UP001501757">
    <property type="component" value="Unassembled WGS sequence"/>
</dbReference>
<dbReference type="Pfam" id="PF13649">
    <property type="entry name" value="Methyltransf_25"/>
    <property type="match status" value="1"/>
</dbReference>
<dbReference type="GO" id="GO:0032259">
    <property type="term" value="P:methylation"/>
    <property type="evidence" value="ECO:0007669"/>
    <property type="project" value="UniProtKB-KW"/>
</dbReference>
<organism evidence="3 4">
    <name type="scientific">Bowmanella denitrificans</name>
    <dbReference type="NCBI Taxonomy" id="366582"/>
    <lineage>
        <taxon>Bacteria</taxon>
        <taxon>Pseudomonadati</taxon>
        <taxon>Pseudomonadota</taxon>
        <taxon>Gammaproteobacteria</taxon>
        <taxon>Alteromonadales</taxon>
        <taxon>Alteromonadaceae</taxon>
        <taxon>Bowmanella</taxon>
    </lineage>
</organism>
<dbReference type="InterPro" id="IPR041698">
    <property type="entry name" value="Methyltransf_25"/>
</dbReference>
<keyword evidence="1" id="KW-0808">Transferase</keyword>
<dbReference type="PANTHER" id="PTHR44068">
    <property type="entry name" value="ZGC:194242"/>
    <property type="match status" value="1"/>
</dbReference>
<accession>A0ABN0X521</accession>
<keyword evidence="4" id="KW-1185">Reference proteome</keyword>
<dbReference type="PANTHER" id="PTHR44068:SF1">
    <property type="entry name" value="HYPOTHETICAL LOC100005854"/>
    <property type="match status" value="1"/>
</dbReference>
<dbReference type="Gene3D" id="3.40.50.150">
    <property type="entry name" value="Vaccinia Virus protein VP39"/>
    <property type="match status" value="1"/>
</dbReference>
<dbReference type="InterPro" id="IPR029063">
    <property type="entry name" value="SAM-dependent_MTases_sf"/>
</dbReference>
<evidence type="ECO:0000313" key="4">
    <source>
        <dbReference type="Proteomes" id="UP001501757"/>
    </source>
</evidence>
<feature type="domain" description="Methyltransferase" evidence="2">
    <location>
        <begin position="49"/>
        <end position="145"/>
    </location>
</feature>
<gene>
    <name evidence="3" type="ORF">GCM10009092_19040</name>
</gene>
<dbReference type="GO" id="GO:0008168">
    <property type="term" value="F:methyltransferase activity"/>
    <property type="evidence" value="ECO:0007669"/>
    <property type="project" value="UniProtKB-KW"/>
</dbReference>
<dbReference type="InterPro" id="IPR050447">
    <property type="entry name" value="Erg6_SMT_methyltransf"/>
</dbReference>
<comment type="caution">
    <text evidence="3">The sequence shown here is derived from an EMBL/GenBank/DDBJ whole genome shotgun (WGS) entry which is preliminary data.</text>
</comment>
<reference evidence="3 4" key="1">
    <citation type="journal article" date="2019" name="Int. J. Syst. Evol. Microbiol.">
        <title>The Global Catalogue of Microorganisms (GCM) 10K type strain sequencing project: providing services to taxonomists for standard genome sequencing and annotation.</title>
        <authorList>
            <consortium name="The Broad Institute Genomics Platform"/>
            <consortium name="The Broad Institute Genome Sequencing Center for Infectious Disease"/>
            <person name="Wu L."/>
            <person name="Ma J."/>
        </authorList>
    </citation>
    <scope>NUCLEOTIDE SEQUENCE [LARGE SCALE GENOMIC DNA]</scope>
    <source>
        <strain evidence="3 4">JCM 13378</strain>
    </source>
</reference>
<name>A0ABN0X521_9ALTE</name>
<dbReference type="EMBL" id="BAAAEI010000010">
    <property type="protein sequence ID" value="GAA0354972.1"/>
    <property type="molecule type" value="Genomic_DNA"/>
</dbReference>